<organism evidence="1 2">
    <name type="scientific">Rhabdobacter roseus</name>
    <dbReference type="NCBI Taxonomy" id="1655419"/>
    <lineage>
        <taxon>Bacteria</taxon>
        <taxon>Pseudomonadati</taxon>
        <taxon>Bacteroidota</taxon>
        <taxon>Cytophagia</taxon>
        <taxon>Cytophagales</taxon>
        <taxon>Cytophagaceae</taxon>
        <taxon>Rhabdobacter</taxon>
    </lineage>
</organism>
<name>A0A840TV58_9BACT</name>
<keyword evidence="2" id="KW-1185">Reference proteome</keyword>
<evidence type="ECO:0000313" key="1">
    <source>
        <dbReference type="EMBL" id="MBB5285527.1"/>
    </source>
</evidence>
<comment type="caution">
    <text evidence="1">The sequence shown here is derived from an EMBL/GenBank/DDBJ whole genome shotgun (WGS) entry which is preliminary data.</text>
</comment>
<dbReference type="EMBL" id="JACHGF010000005">
    <property type="protein sequence ID" value="MBB5285527.1"/>
    <property type="molecule type" value="Genomic_DNA"/>
</dbReference>
<protein>
    <submittedName>
        <fullName evidence="1">Uncharacterized protein</fullName>
    </submittedName>
</protein>
<dbReference type="Proteomes" id="UP000557307">
    <property type="component" value="Unassembled WGS sequence"/>
</dbReference>
<sequence>MRGNSLLFTAWGYGSIIPIQFRWEFWKNNNTSSNNNFYGNFTGPNYIYLPGNKIVNHDVHTVALTSESYCSGAWKESPGFGWFHLDELGKPYFSITGPGSLTTAEANYTVTGFSYFASGPVQSTPNTTTYWEILPGYPGYTATGTILYRQYGKELRVRWNDTPGYALLKCAATSPCATVVNYYNVHIQHY</sequence>
<reference evidence="1 2" key="1">
    <citation type="submission" date="2020-08" db="EMBL/GenBank/DDBJ databases">
        <title>Genomic Encyclopedia of Type Strains, Phase IV (KMG-IV): sequencing the most valuable type-strain genomes for metagenomic binning, comparative biology and taxonomic classification.</title>
        <authorList>
            <person name="Goeker M."/>
        </authorList>
    </citation>
    <scope>NUCLEOTIDE SEQUENCE [LARGE SCALE GENOMIC DNA]</scope>
    <source>
        <strain evidence="1 2">DSM 105074</strain>
    </source>
</reference>
<dbReference type="AlphaFoldDB" id="A0A840TV58"/>
<accession>A0A840TV58</accession>
<proteinExistence type="predicted"/>
<evidence type="ECO:0000313" key="2">
    <source>
        <dbReference type="Proteomes" id="UP000557307"/>
    </source>
</evidence>
<gene>
    <name evidence="1" type="ORF">HNQ92_003684</name>
</gene>